<organism evidence="2 3">
    <name type="scientific">Thermohalobacter berrensis</name>
    <dbReference type="NCBI Taxonomy" id="99594"/>
    <lineage>
        <taxon>Bacteria</taxon>
        <taxon>Bacillati</taxon>
        <taxon>Bacillota</taxon>
        <taxon>Tissierellia</taxon>
        <taxon>Tissierellales</taxon>
        <taxon>Thermohalobacteraceae</taxon>
        <taxon>Thermohalobacter</taxon>
    </lineage>
</organism>
<dbReference type="AlphaFoldDB" id="A0A419T8D6"/>
<dbReference type="EMBL" id="MCIB01000004">
    <property type="protein sequence ID" value="RKD33741.1"/>
    <property type="molecule type" value="Genomic_DNA"/>
</dbReference>
<reference evidence="2 3" key="1">
    <citation type="submission" date="2016-08" db="EMBL/GenBank/DDBJ databases">
        <title>Novel Firmicutes and Novel Genomes.</title>
        <authorList>
            <person name="Poppleton D.I."/>
            <person name="Gribaldo S."/>
        </authorList>
    </citation>
    <scope>NUCLEOTIDE SEQUENCE [LARGE SCALE GENOMIC DNA]</scope>
    <source>
        <strain evidence="2 3">CTT3</strain>
    </source>
</reference>
<proteinExistence type="predicted"/>
<evidence type="ECO:0000256" key="1">
    <source>
        <dbReference type="SAM" id="Phobius"/>
    </source>
</evidence>
<keyword evidence="1" id="KW-0472">Membrane</keyword>
<dbReference type="Proteomes" id="UP000284177">
    <property type="component" value="Unassembled WGS sequence"/>
</dbReference>
<evidence type="ECO:0000313" key="2">
    <source>
        <dbReference type="EMBL" id="RKD33741.1"/>
    </source>
</evidence>
<gene>
    <name evidence="2" type="ORF">BET03_08430</name>
</gene>
<protein>
    <submittedName>
        <fullName evidence="2">Uncharacterized protein</fullName>
    </submittedName>
</protein>
<accession>A0A419T8D6</accession>
<feature type="transmembrane region" description="Helical" evidence="1">
    <location>
        <begin position="37"/>
        <end position="58"/>
    </location>
</feature>
<sequence length="95" mass="11558">MKLKYYITALMSSIALLFYFFPWIYDMHKGLDFWEISLSWFMYAWILLPIHIFFSIRLKLRNNSNWKHHLISAILILITYIILYIAIYIGIIVHV</sequence>
<comment type="caution">
    <text evidence="2">The sequence shown here is derived from an EMBL/GenBank/DDBJ whole genome shotgun (WGS) entry which is preliminary data.</text>
</comment>
<name>A0A419T8D6_9FIRM</name>
<keyword evidence="1" id="KW-0812">Transmembrane</keyword>
<feature type="transmembrane region" description="Helical" evidence="1">
    <location>
        <begin position="5"/>
        <end position="25"/>
    </location>
</feature>
<dbReference type="RefSeq" id="WP_120167447.1">
    <property type="nucleotide sequence ID" value="NZ_MCIB01000004.1"/>
</dbReference>
<keyword evidence="1" id="KW-1133">Transmembrane helix</keyword>
<feature type="transmembrane region" description="Helical" evidence="1">
    <location>
        <begin position="70"/>
        <end position="93"/>
    </location>
</feature>
<evidence type="ECO:0000313" key="3">
    <source>
        <dbReference type="Proteomes" id="UP000284177"/>
    </source>
</evidence>
<keyword evidence="3" id="KW-1185">Reference proteome</keyword>